<gene>
    <name evidence="9" type="primary">cas2</name>
    <name evidence="11" type="ORF">Mesil_3505</name>
</gene>
<evidence type="ECO:0000256" key="5">
    <source>
        <dbReference type="ARBA" id="ARBA00022759"/>
    </source>
</evidence>
<comment type="cofactor">
    <cofactor evidence="1 9">
        <name>Mg(2+)</name>
        <dbReference type="ChEBI" id="CHEBI:18420"/>
    </cofactor>
</comment>
<evidence type="ECO:0000256" key="9">
    <source>
        <dbReference type="HAMAP-Rule" id="MF_01471"/>
    </source>
</evidence>
<dbReference type="SUPFAM" id="SSF143430">
    <property type="entry name" value="TTP0101/SSO1404-like"/>
    <property type="match status" value="1"/>
</dbReference>
<dbReference type="GO" id="GO:0016787">
    <property type="term" value="F:hydrolase activity"/>
    <property type="evidence" value="ECO:0007669"/>
    <property type="project" value="UniProtKB-KW"/>
</dbReference>
<dbReference type="PIRSF" id="PIRSF032582">
    <property type="entry name" value="Cas2"/>
    <property type="match status" value="1"/>
</dbReference>
<keyword evidence="11" id="KW-0614">Plasmid</keyword>
<evidence type="ECO:0000256" key="8">
    <source>
        <dbReference type="ARBA" id="ARBA00023118"/>
    </source>
</evidence>
<dbReference type="InterPro" id="IPR019199">
    <property type="entry name" value="Virulence_VapD/CRISPR_Cas2"/>
</dbReference>
<protein>
    <recommendedName>
        <fullName evidence="9">CRISPR-associated endoribonuclease Cas2</fullName>
        <ecNumber evidence="9">3.1.-.-</ecNumber>
    </recommendedName>
</protein>
<dbReference type="GO" id="GO:0004521">
    <property type="term" value="F:RNA endonuclease activity"/>
    <property type="evidence" value="ECO:0007669"/>
    <property type="project" value="UniProtKB-UniRule"/>
</dbReference>
<dbReference type="Proteomes" id="UP000001916">
    <property type="component" value="Plasmid pMESIL01"/>
</dbReference>
<evidence type="ECO:0000256" key="2">
    <source>
        <dbReference type="ARBA" id="ARBA00009959"/>
    </source>
</evidence>
<evidence type="ECO:0000256" key="6">
    <source>
        <dbReference type="ARBA" id="ARBA00022801"/>
    </source>
</evidence>
<dbReference type="RefSeq" id="WP_013159785.1">
    <property type="nucleotide sequence ID" value="NC_014213.1"/>
</dbReference>
<comment type="subunit">
    <text evidence="9">Homodimer, forms a heterotetramer with a Cas1 homodimer.</text>
</comment>
<evidence type="ECO:0000256" key="7">
    <source>
        <dbReference type="ARBA" id="ARBA00022842"/>
    </source>
</evidence>
<evidence type="ECO:0000313" key="12">
    <source>
        <dbReference type="Proteomes" id="UP000001916"/>
    </source>
</evidence>
<dbReference type="NCBIfam" id="TIGR01573">
    <property type="entry name" value="cas2"/>
    <property type="match status" value="1"/>
</dbReference>
<dbReference type="GO" id="GO:0051607">
    <property type="term" value="P:defense response to virus"/>
    <property type="evidence" value="ECO:0007669"/>
    <property type="project" value="UniProtKB-UniRule"/>
</dbReference>
<evidence type="ECO:0000256" key="1">
    <source>
        <dbReference type="ARBA" id="ARBA00001946"/>
    </source>
</evidence>
<keyword evidence="12" id="KW-1185">Reference proteome</keyword>
<reference evidence="11 12" key="1">
    <citation type="journal article" date="2010" name="Stand. Genomic Sci.">
        <title>Complete genome sequence of Meiothermus silvanus type strain (VI-R2).</title>
        <authorList>
            <person name="Sikorski J."/>
            <person name="Tindall B.J."/>
            <person name="Lowry S."/>
            <person name="Lucas S."/>
            <person name="Nolan M."/>
            <person name="Copeland A."/>
            <person name="Glavina Del Rio T."/>
            <person name="Tice H."/>
            <person name="Cheng J.F."/>
            <person name="Han C."/>
            <person name="Pitluck S."/>
            <person name="Liolios K."/>
            <person name="Ivanova N."/>
            <person name="Mavromatis K."/>
            <person name="Mikhailova N."/>
            <person name="Pati A."/>
            <person name="Goodwin L."/>
            <person name="Chen A."/>
            <person name="Palaniappan K."/>
            <person name="Land M."/>
            <person name="Hauser L."/>
            <person name="Chang Y.J."/>
            <person name="Jeffries C.D."/>
            <person name="Rohde M."/>
            <person name="Goker M."/>
            <person name="Woyke T."/>
            <person name="Bristow J."/>
            <person name="Eisen J.A."/>
            <person name="Markowitz V."/>
            <person name="Hugenholtz P."/>
            <person name="Kyrpides N.C."/>
            <person name="Klenk H.P."/>
            <person name="Lapidus A."/>
        </authorList>
    </citation>
    <scope>NUCLEOTIDE SEQUENCE [LARGE SCALE GENOMIC DNA]</scope>
    <source>
        <strain evidence="12">ATCC 700542 / DSM 9946 / VI-R2</strain>
        <plasmid evidence="12">Plasmid pMESIL01</plasmid>
    </source>
</reference>
<dbReference type="AlphaFoldDB" id="D7BJF1"/>
<keyword evidence="5 9" id="KW-0255">Endonuclease</keyword>
<dbReference type="InterPro" id="IPR021127">
    <property type="entry name" value="CRISPR_associated_Cas2"/>
</dbReference>
<dbReference type="HOGENOM" id="CLU_161124_3_3_0"/>
<keyword evidence="7 9" id="KW-0460">Magnesium</keyword>
<dbReference type="KEGG" id="msv:Mesil_3505"/>
<dbReference type="GO" id="GO:0043571">
    <property type="term" value="P:maintenance of CRISPR repeat elements"/>
    <property type="evidence" value="ECO:0007669"/>
    <property type="project" value="UniProtKB-UniRule"/>
</dbReference>
<dbReference type="HAMAP" id="MF_01471">
    <property type="entry name" value="Cas2"/>
    <property type="match status" value="1"/>
</dbReference>
<evidence type="ECO:0000256" key="3">
    <source>
        <dbReference type="ARBA" id="ARBA00022722"/>
    </source>
</evidence>
<evidence type="ECO:0000256" key="4">
    <source>
        <dbReference type="ARBA" id="ARBA00022723"/>
    </source>
</evidence>
<dbReference type="EC" id="3.1.-.-" evidence="9"/>
<comment type="function">
    <text evidence="9">CRISPR (clustered regularly interspaced short palindromic repeat), is an adaptive immune system that provides protection against mobile genetic elements (viruses, transposable elements and conjugative plasmids). CRISPR clusters contain sequences complementary to antecedent mobile elements and target invading nucleic acids. CRISPR clusters are transcribed and processed into CRISPR RNA (crRNA). Functions as a ssRNA-specific endoribonuclease. Involved in the integration of spacer DNA into the CRISPR cassette.</text>
</comment>
<organism evidence="11 12">
    <name type="scientific">Allomeiothermus silvanus (strain ATCC 700542 / DSM 9946 / NBRC 106475 / NCIMB 13440 / VI-R2)</name>
    <name type="common">Thermus silvanus</name>
    <dbReference type="NCBI Taxonomy" id="526227"/>
    <lineage>
        <taxon>Bacteria</taxon>
        <taxon>Thermotogati</taxon>
        <taxon>Deinococcota</taxon>
        <taxon>Deinococci</taxon>
        <taxon>Thermales</taxon>
        <taxon>Thermaceae</taxon>
        <taxon>Allomeiothermus</taxon>
    </lineage>
</organism>
<dbReference type="CDD" id="cd09725">
    <property type="entry name" value="Cas2_I_II_III"/>
    <property type="match status" value="1"/>
</dbReference>
<evidence type="ECO:0000256" key="10">
    <source>
        <dbReference type="PIRNR" id="PIRNR032582"/>
    </source>
</evidence>
<accession>D7BJF1</accession>
<dbReference type="Pfam" id="PF09827">
    <property type="entry name" value="CRISPR_Cas2"/>
    <property type="match status" value="1"/>
</dbReference>
<dbReference type="eggNOG" id="COG1343">
    <property type="taxonomic scope" value="Bacteria"/>
</dbReference>
<keyword evidence="6 9" id="KW-0378">Hydrolase</keyword>
<dbReference type="OrthoDB" id="9798176at2"/>
<proteinExistence type="inferred from homology"/>
<dbReference type="PANTHER" id="PTHR34405:SF3">
    <property type="entry name" value="CRISPR-ASSOCIATED ENDORIBONUCLEASE CAS2 3"/>
    <property type="match status" value="1"/>
</dbReference>
<name>D7BJF1_ALLS1</name>
<keyword evidence="8 9" id="KW-0051">Antiviral defense</keyword>
<sequence>MELYAIVAYDTPSDSRRAKLARLLKGFGERRQFSVFECRLRREHWALLKARIENLVDKDEDVLAVYFLPPEAVGRTYRIGHEAVKRLDEPEFI</sequence>
<dbReference type="Gene3D" id="3.30.70.240">
    <property type="match status" value="1"/>
</dbReference>
<dbReference type="PANTHER" id="PTHR34405">
    <property type="entry name" value="CRISPR-ASSOCIATED ENDORIBONUCLEASE CAS2"/>
    <property type="match status" value="1"/>
</dbReference>
<comment type="similarity">
    <text evidence="2 9 10">Belongs to the CRISPR-associated endoribonuclease Cas2 protein family.</text>
</comment>
<feature type="binding site" evidence="9">
    <location>
        <position position="10"/>
    </location>
    <ligand>
        <name>Mg(2+)</name>
        <dbReference type="ChEBI" id="CHEBI:18420"/>
        <note>catalytic</note>
    </ligand>
</feature>
<keyword evidence="3 9" id="KW-0540">Nuclease</keyword>
<dbReference type="EMBL" id="CP002043">
    <property type="protein sequence ID" value="ADH65307.1"/>
    <property type="molecule type" value="Genomic_DNA"/>
</dbReference>
<keyword evidence="4 9" id="KW-0479">Metal-binding</keyword>
<geneLocation type="plasmid" evidence="11 12">
    <name>pMESIL01</name>
</geneLocation>
<dbReference type="GO" id="GO:0046872">
    <property type="term" value="F:metal ion binding"/>
    <property type="evidence" value="ECO:0007669"/>
    <property type="project" value="UniProtKB-UniRule"/>
</dbReference>
<evidence type="ECO:0000313" key="11">
    <source>
        <dbReference type="EMBL" id="ADH65307.1"/>
    </source>
</evidence>